<comment type="caution">
    <text evidence="2">The sequence shown here is derived from an EMBL/GenBank/DDBJ whole genome shotgun (WGS) entry which is preliminary data.</text>
</comment>
<name>X0XQP9_9ZZZZ</name>
<proteinExistence type="predicted"/>
<evidence type="ECO:0000259" key="1">
    <source>
        <dbReference type="PROSITE" id="PS50110"/>
    </source>
</evidence>
<dbReference type="InterPro" id="IPR001789">
    <property type="entry name" value="Sig_transdc_resp-reg_receiver"/>
</dbReference>
<dbReference type="Gene3D" id="6.10.250.690">
    <property type="match status" value="1"/>
</dbReference>
<feature type="domain" description="Response regulatory" evidence="1">
    <location>
        <begin position="1"/>
        <end position="33"/>
    </location>
</feature>
<sequence>TTDETKGFELGAADYILKPFSPPILYSRVKTHLALKHHMDAMRVANENMEAANKLVTEKNQMLESLSTQLSKYLSPQVYESIFSGKQEVKVASRRKKLTIFFSDIVGFTETTDN</sequence>
<accession>X0XQP9</accession>
<organism evidence="2">
    <name type="scientific">marine sediment metagenome</name>
    <dbReference type="NCBI Taxonomy" id="412755"/>
    <lineage>
        <taxon>unclassified sequences</taxon>
        <taxon>metagenomes</taxon>
        <taxon>ecological metagenomes</taxon>
    </lineage>
</organism>
<dbReference type="Gene3D" id="3.30.70.1230">
    <property type="entry name" value="Nucleotide cyclase"/>
    <property type="match status" value="1"/>
</dbReference>
<dbReference type="EMBL" id="BARS01058101">
    <property type="protein sequence ID" value="GAG45489.1"/>
    <property type="molecule type" value="Genomic_DNA"/>
</dbReference>
<reference evidence="2" key="1">
    <citation type="journal article" date="2014" name="Front. Microbiol.">
        <title>High frequency of phylogenetically diverse reductive dehalogenase-homologous genes in deep subseafloor sedimentary metagenomes.</title>
        <authorList>
            <person name="Kawai M."/>
            <person name="Futagami T."/>
            <person name="Toyoda A."/>
            <person name="Takaki Y."/>
            <person name="Nishi S."/>
            <person name="Hori S."/>
            <person name="Arai W."/>
            <person name="Tsubouchi T."/>
            <person name="Morono Y."/>
            <person name="Uchiyama I."/>
            <person name="Ito T."/>
            <person name="Fujiyama A."/>
            <person name="Inagaki F."/>
            <person name="Takami H."/>
        </authorList>
    </citation>
    <scope>NUCLEOTIDE SEQUENCE</scope>
    <source>
        <strain evidence="2">Expedition CK06-06</strain>
    </source>
</reference>
<dbReference type="InterPro" id="IPR029787">
    <property type="entry name" value="Nucleotide_cyclase"/>
</dbReference>
<dbReference type="PROSITE" id="PS50110">
    <property type="entry name" value="RESPONSE_REGULATORY"/>
    <property type="match status" value="1"/>
</dbReference>
<dbReference type="InterPro" id="IPR011006">
    <property type="entry name" value="CheY-like_superfamily"/>
</dbReference>
<feature type="non-terminal residue" evidence="2">
    <location>
        <position position="1"/>
    </location>
</feature>
<evidence type="ECO:0000313" key="2">
    <source>
        <dbReference type="EMBL" id="GAG45489.1"/>
    </source>
</evidence>
<dbReference type="SUPFAM" id="SSF52172">
    <property type="entry name" value="CheY-like"/>
    <property type="match status" value="1"/>
</dbReference>
<gene>
    <name evidence="2" type="ORF">S01H1_84900</name>
</gene>
<dbReference type="GO" id="GO:0000160">
    <property type="term" value="P:phosphorelay signal transduction system"/>
    <property type="evidence" value="ECO:0007669"/>
    <property type="project" value="InterPro"/>
</dbReference>
<dbReference type="AlphaFoldDB" id="X0XQP9"/>
<feature type="non-terminal residue" evidence="2">
    <location>
        <position position="114"/>
    </location>
</feature>
<protein>
    <recommendedName>
        <fullName evidence="1">Response regulatory domain-containing protein</fullName>
    </recommendedName>
</protein>